<evidence type="ECO:0000313" key="5">
    <source>
        <dbReference type="Proteomes" id="UP000282460"/>
    </source>
</evidence>
<dbReference type="RefSeq" id="WP_121658272.1">
    <property type="nucleotide sequence ID" value="NZ_BMEK01000001.1"/>
</dbReference>
<dbReference type="Pfam" id="PF00436">
    <property type="entry name" value="SSB"/>
    <property type="match status" value="1"/>
</dbReference>
<dbReference type="EMBL" id="RCWJ01000001">
    <property type="protein sequence ID" value="RLQ85910.1"/>
    <property type="molecule type" value="Genomic_DNA"/>
</dbReference>
<reference evidence="4 5" key="1">
    <citation type="submission" date="2018-10" db="EMBL/GenBank/DDBJ databases">
        <authorList>
            <person name="Li J."/>
        </authorList>
    </citation>
    <scope>NUCLEOTIDE SEQUENCE [LARGE SCALE GENOMIC DNA]</scope>
    <source>
        <strain evidence="4 5">ZD1-4</strain>
    </source>
</reference>
<name>A0A3L7J5X3_9MICO</name>
<sequence>MTDSISFTGFVATVPVHRRIRDGVDMVSFRLGSPQRYFDRNTRTWVDSDTNWYTVSTFRYLANNVHQSVNKGDRVIVKGRLRVRRWEKEDRSGLAVDIDAECVGHDLAWGTARYIRTPAKDSALTPDSGTDEQPEEQAIVDGYHRPEVGQSEPRSTTPNSDQGPWDVAVPGSLGAPTEAGTHQPYTGDETPVYADEDAPPFPDEEAQSYTDEERRPAASHAEFPA</sequence>
<keyword evidence="1 2" id="KW-0238">DNA-binding</keyword>
<feature type="compositionally biased region" description="Polar residues" evidence="3">
    <location>
        <begin position="152"/>
        <end position="162"/>
    </location>
</feature>
<dbReference type="InterPro" id="IPR011344">
    <property type="entry name" value="ssDNA-bd"/>
</dbReference>
<protein>
    <submittedName>
        <fullName evidence="4">Single-stranded DNA-binding protein</fullName>
    </submittedName>
</protein>
<dbReference type="SUPFAM" id="SSF50249">
    <property type="entry name" value="Nucleic acid-binding proteins"/>
    <property type="match status" value="1"/>
</dbReference>
<feature type="region of interest" description="Disordered" evidence="3">
    <location>
        <begin position="145"/>
        <end position="225"/>
    </location>
</feature>
<dbReference type="OrthoDB" id="4427276at2"/>
<organism evidence="4 5">
    <name type="scientific">Mycetocola zhadangensis</name>
    <dbReference type="NCBI Taxonomy" id="1164595"/>
    <lineage>
        <taxon>Bacteria</taxon>
        <taxon>Bacillati</taxon>
        <taxon>Actinomycetota</taxon>
        <taxon>Actinomycetes</taxon>
        <taxon>Micrococcales</taxon>
        <taxon>Microbacteriaceae</taxon>
        <taxon>Mycetocola</taxon>
    </lineage>
</organism>
<dbReference type="AlphaFoldDB" id="A0A3L7J5X3"/>
<dbReference type="Proteomes" id="UP000282460">
    <property type="component" value="Unassembled WGS sequence"/>
</dbReference>
<dbReference type="PANTHER" id="PTHR10302:SF0">
    <property type="entry name" value="SINGLE-STRANDED DNA-BINDING PROTEIN, MITOCHONDRIAL"/>
    <property type="match status" value="1"/>
</dbReference>
<feature type="compositionally biased region" description="Acidic residues" evidence="3">
    <location>
        <begin position="194"/>
        <end position="206"/>
    </location>
</feature>
<dbReference type="GO" id="GO:0009295">
    <property type="term" value="C:nucleoid"/>
    <property type="evidence" value="ECO:0007669"/>
    <property type="project" value="TreeGrafter"/>
</dbReference>
<dbReference type="InterPro" id="IPR000424">
    <property type="entry name" value="Primosome_PriB/ssb"/>
</dbReference>
<dbReference type="PROSITE" id="PS50935">
    <property type="entry name" value="SSB"/>
    <property type="match status" value="1"/>
</dbReference>
<dbReference type="InterPro" id="IPR012340">
    <property type="entry name" value="NA-bd_OB-fold"/>
</dbReference>
<dbReference type="CDD" id="cd04496">
    <property type="entry name" value="SSB_OBF"/>
    <property type="match status" value="1"/>
</dbReference>
<dbReference type="GO" id="GO:0006260">
    <property type="term" value="P:DNA replication"/>
    <property type="evidence" value="ECO:0007669"/>
    <property type="project" value="InterPro"/>
</dbReference>
<proteinExistence type="predicted"/>
<evidence type="ECO:0000256" key="2">
    <source>
        <dbReference type="PROSITE-ProRule" id="PRU00252"/>
    </source>
</evidence>
<comment type="caution">
    <text evidence="4">The sequence shown here is derived from an EMBL/GenBank/DDBJ whole genome shotgun (WGS) entry which is preliminary data.</text>
</comment>
<evidence type="ECO:0000256" key="3">
    <source>
        <dbReference type="SAM" id="MobiDB-lite"/>
    </source>
</evidence>
<dbReference type="GO" id="GO:0003697">
    <property type="term" value="F:single-stranded DNA binding"/>
    <property type="evidence" value="ECO:0007669"/>
    <property type="project" value="InterPro"/>
</dbReference>
<accession>A0A3L7J5X3</accession>
<dbReference type="PANTHER" id="PTHR10302">
    <property type="entry name" value="SINGLE-STRANDED DNA-BINDING PROTEIN"/>
    <property type="match status" value="1"/>
</dbReference>
<evidence type="ECO:0000313" key="4">
    <source>
        <dbReference type="EMBL" id="RLQ85910.1"/>
    </source>
</evidence>
<keyword evidence="5" id="KW-1185">Reference proteome</keyword>
<evidence type="ECO:0000256" key="1">
    <source>
        <dbReference type="ARBA" id="ARBA00023125"/>
    </source>
</evidence>
<dbReference type="Gene3D" id="2.40.50.140">
    <property type="entry name" value="Nucleic acid-binding proteins"/>
    <property type="match status" value="1"/>
</dbReference>
<gene>
    <name evidence="4" type="ORF">D9V28_03400</name>
</gene>